<dbReference type="eggNOG" id="ENOG502T9AI">
    <property type="taxonomic scope" value="Eukaryota"/>
</dbReference>
<evidence type="ECO:0000313" key="1">
    <source>
        <dbReference type="EMBL" id="EDW06802.2"/>
    </source>
</evidence>
<gene>
    <name evidence="1" type="primary">Dmoj\GI15374</name>
    <name evidence="1" type="ORF">Dmoj_GI15374</name>
</gene>
<sequence length="77" mass="7801">GLLLVLPAIAALPQQQLLLDTSASEQATTATAPALSDPSDLSAGLNLLPVSNWIAAAANVEPPAPVQFIRIAMNSGL</sequence>
<dbReference type="InParanoid" id="B4L262"/>
<evidence type="ECO:0000313" key="2">
    <source>
        <dbReference type="Proteomes" id="UP000009192"/>
    </source>
</evidence>
<dbReference type="EMBL" id="CH933810">
    <property type="protein sequence ID" value="EDW06802.2"/>
    <property type="molecule type" value="Genomic_DNA"/>
</dbReference>
<accession>B4L262</accession>
<dbReference type="Proteomes" id="UP000009192">
    <property type="component" value="Unassembled WGS sequence"/>
</dbReference>
<dbReference type="KEGG" id="dmo:Dmoj_GI15374"/>
<dbReference type="AlphaFoldDB" id="B4L262"/>
<dbReference type="HOGENOM" id="CLU_144362_0_0_1"/>
<name>B4L262_DROMO</name>
<feature type="non-terminal residue" evidence="1">
    <location>
        <position position="1"/>
    </location>
</feature>
<reference evidence="1 2" key="1">
    <citation type="journal article" date="2007" name="Nature">
        <title>Evolution of genes and genomes on the Drosophila phylogeny.</title>
        <authorList>
            <consortium name="Drosophila 12 Genomes Consortium"/>
            <person name="Clark A.G."/>
            <person name="Eisen M.B."/>
            <person name="Smith D.R."/>
            <person name="Bergman C.M."/>
            <person name="Oliver B."/>
            <person name="Markow T.A."/>
            <person name="Kaufman T.C."/>
            <person name="Kellis M."/>
            <person name="Gelbart W."/>
            <person name="Iyer V.N."/>
            <person name="Pollard D.A."/>
            <person name="Sackton T.B."/>
            <person name="Larracuente A.M."/>
            <person name="Singh N.D."/>
            <person name="Abad J.P."/>
            <person name="Abt D.N."/>
            <person name="Adryan B."/>
            <person name="Aguade M."/>
            <person name="Akashi H."/>
            <person name="Anderson W.W."/>
            <person name="Aquadro C.F."/>
            <person name="Ardell D.H."/>
            <person name="Arguello R."/>
            <person name="Artieri C.G."/>
            <person name="Barbash D.A."/>
            <person name="Barker D."/>
            <person name="Barsanti P."/>
            <person name="Batterham P."/>
            <person name="Batzoglou S."/>
            <person name="Begun D."/>
            <person name="Bhutkar A."/>
            <person name="Blanco E."/>
            <person name="Bosak S.A."/>
            <person name="Bradley R.K."/>
            <person name="Brand A.D."/>
            <person name="Brent M.R."/>
            <person name="Brooks A.N."/>
            <person name="Brown R.H."/>
            <person name="Butlin R.K."/>
            <person name="Caggese C."/>
            <person name="Calvi B.R."/>
            <person name="Bernardo de Carvalho A."/>
            <person name="Caspi A."/>
            <person name="Castrezana S."/>
            <person name="Celniker S.E."/>
            <person name="Chang J.L."/>
            <person name="Chapple C."/>
            <person name="Chatterji S."/>
            <person name="Chinwalla A."/>
            <person name="Civetta A."/>
            <person name="Clifton S.W."/>
            <person name="Comeron J.M."/>
            <person name="Costello J.C."/>
            <person name="Coyne J.A."/>
            <person name="Daub J."/>
            <person name="David R.G."/>
            <person name="Delcher A.L."/>
            <person name="Delehaunty K."/>
            <person name="Do C.B."/>
            <person name="Ebling H."/>
            <person name="Edwards K."/>
            <person name="Eickbush T."/>
            <person name="Evans J.D."/>
            <person name="Filipski A."/>
            <person name="Findeiss S."/>
            <person name="Freyhult E."/>
            <person name="Fulton L."/>
            <person name="Fulton R."/>
            <person name="Garcia A.C."/>
            <person name="Gardiner A."/>
            <person name="Garfield D.A."/>
            <person name="Garvin B.E."/>
            <person name="Gibson G."/>
            <person name="Gilbert D."/>
            <person name="Gnerre S."/>
            <person name="Godfrey J."/>
            <person name="Good R."/>
            <person name="Gotea V."/>
            <person name="Gravely B."/>
            <person name="Greenberg A.J."/>
            <person name="Griffiths-Jones S."/>
            <person name="Gross S."/>
            <person name="Guigo R."/>
            <person name="Gustafson E.A."/>
            <person name="Haerty W."/>
            <person name="Hahn M.W."/>
            <person name="Halligan D.L."/>
            <person name="Halpern A.L."/>
            <person name="Halter G.M."/>
            <person name="Han M.V."/>
            <person name="Heger A."/>
            <person name="Hillier L."/>
            <person name="Hinrichs A.S."/>
            <person name="Holmes I."/>
            <person name="Hoskins R.A."/>
            <person name="Hubisz M.J."/>
            <person name="Hultmark D."/>
            <person name="Huntley M.A."/>
            <person name="Jaffe D.B."/>
            <person name="Jagadeeshan S."/>
            <person name="Jeck W.R."/>
            <person name="Johnson J."/>
            <person name="Jones C.D."/>
            <person name="Jordan W.C."/>
            <person name="Karpen G.H."/>
            <person name="Kataoka E."/>
            <person name="Keightley P.D."/>
            <person name="Kheradpour P."/>
            <person name="Kirkness E.F."/>
            <person name="Koerich L.B."/>
            <person name="Kristiansen K."/>
            <person name="Kudrna D."/>
            <person name="Kulathinal R.J."/>
            <person name="Kumar S."/>
            <person name="Kwok R."/>
            <person name="Lander E."/>
            <person name="Langley C.H."/>
            <person name="Lapoint R."/>
            <person name="Lazzaro B.P."/>
            <person name="Lee S.J."/>
            <person name="Levesque L."/>
            <person name="Li R."/>
            <person name="Lin C.F."/>
            <person name="Lin M.F."/>
            <person name="Lindblad-Toh K."/>
            <person name="Llopart A."/>
            <person name="Long M."/>
            <person name="Low L."/>
            <person name="Lozovsky E."/>
            <person name="Lu J."/>
            <person name="Luo M."/>
            <person name="Machado C.A."/>
            <person name="Makalowski W."/>
            <person name="Marzo M."/>
            <person name="Matsuda M."/>
            <person name="Matzkin L."/>
            <person name="McAllister B."/>
            <person name="McBride C.S."/>
            <person name="McKernan B."/>
            <person name="McKernan K."/>
            <person name="Mendez-Lago M."/>
            <person name="Minx P."/>
            <person name="Mollenhauer M.U."/>
            <person name="Montooth K."/>
            <person name="Mount S.M."/>
            <person name="Mu X."/>
            <person name="Myers E."/>
            <person name="Negre B."/>
            <person name="Newfeld S."/>
            <person name="Nielsen R."/>
            <person name="Noor M.A."/>
            <person name="O'Grady P."/>
            <person name="Pachter L."/>
            <person name="Papaceit M."/>
            <person name="Parisi M.J."/>
            <person name="Parisi M."/>
            <person name="Parts L."/>
            <person name="Pedersen J.S."/>
            <person name="Pesole G."/>
            <person name="Phillippy A.M."/>
            <person name="Ponting C.P."/>
            <person name="Pop M."/>
            <person name="Porcelli D."/>
            <person name="Powell J.R."/>
            <person name="Prohaska S."/>
            <person name="Pruitt K."/>
            <person name="Puig M."/>
            <person name="Quesneville H."/>
            <person name="Ram K.R."/>
            <person name="Rand D."/>
            <person name="Rasmussen M.D."/>
            <person name="Reed L.K."/>
            <person name="Reenan R."/>
            <person name="Reily A."/>
            <person name="Remington K.A."/>
            <person name="Rieger T.T."/>
            <person name="Ritchie M.G."/>
            <person name="Robin C."/>
            <person name="Rogers Y.H."/>
            <person name="Rohde C."/>
            <person name="Rozas J."/>
            <person name="Rubenfield M.J."/>
            <person name="Ruiz A."/>
            <person name="Russo S."/>
            <person name="Salzberg S.L."/>
            <person name="Sanchez-Gracia A."/>
            <person name="Saranga D.J."/>
            <person name="Sato H."/>
            <person name="Schaeffer S.W."/>
            <person name="Schatz M.C."/>
            <person name="Schlenke T."/>
            <person name="Schwartz R."/>
            <person name="Segarra C."/>
            <person name="Singh R.S."/>
            <person name="Sirot L."/>
            <person name="Sirota M."/>
            <person name="Sisneros N.B."/>
            <person name="Smith C.D."/>
            <person name="Smith T.F."/>
            <person name="Spieth J."/>
            <person name="Stage D.E."/>
            <person name="Stark A."/>
            <person name="Stephan W."/>
            <person name="Strausberg R.L."/>
            <person name="Strempel S."/>
            <person name="Sturgill D."/>
            <person name="Sutton G."/>
            <person name="Sutton G.G."/>
            <person name="Tao W."/>
            <person name="Teichmann S."/>
            <person name="Tobari Y.N."/>
            <person name="Tomimura Y."/>
            <person name="Tsolas J.M."/>
            <person name="Valente V.L."/>
            <person name="Venter E."/>
            <person name="Venter J.C."/>
            <person name="Vicario S."/>
            <person name="Vieira F.G."/>
            <person name="Vilella A.J."/>
            <person name="Villasante A."/>
            <person name="Walenz B."/>
            <person name="Wang J."/>
            <person name="Wasserman M."/>
            <person name="Watts T."/>
            <person name="Wilson D."/>
            <person name="Wilson R.K."/>
            <person name="Wing R.A."/>
            <person name="Wolfner M.F."/>
            <person name="Wong A."/>
            <person name="Wong G.K."/>
            <person name="Wu C.I."/>
            <person name="Wu G."/>
            <person name="Yamamoto D."/>
            <person name="Yang H.P."/>
            <person name="Yang S.P."/>
            <person name="Yorke J.A."/>
            <person name="Yoshida K."/>
            <person name="Zdobnov E."/>
            <person name="Zhang P."/>
            <person name="Zhang Y."/>
            <person name="Zimin A.V."/>
            <person name="Baldwin J."/>
            <person name="Abdouelleil A."/>
            <person name="Abdulkadir J."/>
            <person name="Abebe A."/>
            <person name="Abera B."/>
            <person name="Abreu J."/>
            <person name="Acer S.C."/>
            <person name="Aftuck L."/>
            <person name="Alexander A."/>
            <person name="An P."/>
            <person name="Anderson E."/>
            <person name="Anderson S."/>
            <person name="Arachi H."/>
            <person name="Azer M."/>
            <person name="Bachantsang P."/>
            <person name="Barry A."/>
            <person name="Bayul T."/>
            <person name="Berlin A."/>
            <person name="Bessette D."/>
            <person name="Bloom T."/>
            <person name="Blye J."/>
            <person name="Boguslavskiy L."/>
            <person name="Bonnet C."/>
            <person name="Boukhgalter B."/>
            <person name="Bourzgui I."/>
            <person name="Brown A."/>
            <person name="Cahill P."/>
            <person name="Channer S."/>
            <person name="Cheshatsang Y."/>
            <person name="Chuda L."/>
            <person name="Citroen M."/>
            <person name="Collymore A."/>
            <person name="Cooke P."/>
            <person name="Costello M."/>
            <person name="D'Aco K."/>
            <person name="Daza R."/>
            <person name="De Haan G."/>
            <person name="DeGray S."/>
            <person name="DeMaso C."/>
            <person name="Dhargay N."/>
            <person name="Dooley K."/>
            <person name="Dooley E."/>
            <person name="Doricent M."/>
            <person name="Dorje P."/>
            <person name="Dorjee K."/>
            <person name="Dupes A."/>
            <person name="Elong R."/>
            <person name="Falk J."/>
            <person name="Farina A."/>
            <person name="Faro S."/>
            <person name="Ferguson D."/>
            <person name="Fisher S."/>
            <person name="Foley C.D."/>
            <person name="Franke A."/>
            <person name="Friedrich D."/>
            <person name="Gadbois L."/>
            <person name="Gearin G."/>
            <person name="Gearin C.R."/>
            <person name="Giannoukos G."/>
            <person name="Goode T."/>
            <person name="Graham J."/>
            <person name="Grandbois E."/>
            <person name="Grewal S."/>
            <person name="Gyaltsen K."/>
            <person name="Hafez N."/>
            <person name="Hagos B."/>
            <person name="Hall J."/>
            <person name="Henson C."/>
            <person name="Hollinger A."/>
            <person name="Honan T."/>
            <person name="Huard M.D."/>
            <person name="Hughes L."/>
            <person name="Hurhula B."/>
            <person name="Husby M.E."/>
            <person name="Kamat A."/>
            <person name="Kanga B."/>
            <person name="Kashin S."/>
            <person name="Khazanovich D."/>
            <person name="Kisner P."/>
            <person name="Lance K."/>
            <person name="Lara M."/>
            <person name="Lee W."/>
            <person name="Lennon N."/>
            <person name="Letendre F."/>
            <person name="LeVine R."/>
            <person name="Lipovsky A."/>
            <person name="Liu X."/>
            <person name="Liu J."/>
            <person name="Liu S."/>
            <person name="Lokyitsang T."/>
            <person name="Lokyitsang Y."/>
            <person name="Lubonja R."/>
            <person name="Lui A."/>
            <person name="MacDonald P."/>
            <person name="Magnisalis V."/>
            <person name="Maru K."/>
            <person name="Matthews C."/>
            <person name="McCusker W."/>
            <person name="McDonough S."/>
            <person name="Mehta T."/>
            <person name="Meldrim J."/>
            <person name="Meneus L."/>
            <person name="Mihai O."/>
            <person name="Mihalev A."/>
            <person name="Mihova T."/>
            <person name="Mittelman R."/>
            <person name="Mlenga V."/>
            <person name="Montmayeur A."/>
            <person name="Mulrain L."/>
            <person name="Navidi A."/>
            <person name="Naylor J."/>
            <person name="Negash T."/>
            <person name="Nguyen T."/>
            <person name="Nguyen N."/>
            <person name="Nicol R."/>
            <person name="Norbu C."/>
            <person name="Norbu N."/>
            <person name="Novod N."/>
            <person name="O'Neill B."/>
            <person name="Osman S."/>
            <person name="Markiewicz E."/>
            <person name="Oyono O.L."/>
            <person name="Patti C."/>
            <person name="Phunkhang P."/>
            <person name="Pierre F."/>
            <person name="Priest M."/>
            <person name="Raghuraman S."/>
            <person name="Rege F."/>
            <person name="Reyes R."/>
            <person name="Rise C."/>
            <person name="Rogov P."/>
            <person name="Ross K."/>
            <person name="Ryan E."/>
            <person name="Settipalli S."/>
            <person name="Shea T."/>
            <person name="Sherpa N."/>
            <person name="Shi L."/>
            <person name="Shih D."/>
            <person name="Sparrow T."/>
            <person name="Spaulding J."/>
            <person name="Stalker J."/>
            <person name="Stange-Thomann N."/>
            <person name="Stavropoulos S."/>
            <person name="Stone C."/>
            <person name="Strader C."/>
            <person name="Tesfaye S."/>
            <person name="Thomson T."/>
            <person name="Thoulutsang Y."/>
            <person name="Thoulutsang D."/>
            <person name="Topham K."/>
            <person name="Topping I."/>
            <person name="Tsamla T."/>
            <person name="Vassiliev H."/>
            <person name="Vo A."/>
            <person name="Wangchuk T."/>
            <person name="Wangdi T."/>
            <person name="Weiand M."/>
            <person name="Wilkinson J."/>
            <person name="Wilson A."/>
            <person name="Yadav S."/>
            <person name="Young G."/>
            <person name="Yu Q."/>
            <person name="Zembek L."/>
            <person name="Zhong D."/>
            <person name="Zimmer A."/>
            <person name="Zwirko Z."/>
            <person name="Jaffe D.B."/>
            <person name="Alvarez P."/>
            <person name="Brockman W."/>
            <person name="Butler J."/>
            <person name="Chin C."/>
            <person name="Gnerre S."/>
            <person name="Grabherr M."/>
            <person name="Kleber M."/>
            <person name="Mauceli E."/>
            <person name="MacCallum I."/>
        </authorList>
    </citation>
    <scope>NUCLEOTIDE SEQUENCE [LARGE SCALE GENOMIC DNA]</scope>
    <source>
        <strain evidence="2">Tucson 15081-1352.22</strain>
    </source>
</reference>
<protein>
    <submittedName>
        <fullName evidence="1">Uncharacterized protein</fullName>
    </submittedName>
</protein>
<keyword evidence="2" id="KW-1185">Reference proteome</keyword>
<organism evidence="1 2">
    <name type="scientific">Drosophila mojavensis</name>
    <name type="common">Fruit fly</name>
    <dbReference type="NCBI Taxonomy" id="7230"/>
    <lineage>
        <taxon>Eukaryota</taxon>
        <taxon>Metazoa</taxon>
        <taxon>Ecdysozoa</taxon>
        <taxon>Arthropoda</taxon>
        <taxon>Hexapoda</taxon>
        <taxon>Insecta</taxon>
        <taxon>Pterygota</taxon>
        <taxon>Neoptera</taxon>
        <taxon>Endopterygota</taxon>
        <taxon>Diptera</taxon>
        <taxon>Brachycera</taxon>
        <taxon>Muscomorpha</taxon>
        <taxon>Ephydroidea</taxon>
        <taxon>Drosophilidae</taxon>
        <taxon>Drosophila</taxon>
    </lineage>
</organism>
<proteinExistence type="predicted"/>